<sequence>MKPLSRILFKPFVLYLDLSIAHNILDHANRKQIDPLKLLRKARNFNKKRATRIPPKDYRQDQSAVYRKNNEYLIVRLDPSGIEKIVTYGVN</sequence>
<reference evidence="1" key="1">
    <citation type="submission" date="2021-04" db="EMBL/GenBank/DDBJ databases">
        <title>Genome sequence of Woronichinia naegeliana from Washington state freshwater lake bloom.</title>
        <authorList>
            <person name="Dreher T.W."/>
        </authorList>
    </citation>
    <scope>NUCLEOTIDE SEQUENCE</scope>
    <source>
        <strain evidence="1">WA131</strain>
    </source>
</reference>
<dbReference type="AlphaFoldDB" id="A0A977KV23"/>
<dbReference type="Proteomes" id="UP001065613">
    <property type="component" value="Chromosome"/>
</dbReference>
<protein>
    <submittedName>
        <fullName evidence="1">Uncharacterized protein</fullName>
    </submittedName>
</protein>
<dbReference type="EMBL" id="CP073041">
    <property type="protein sequence ID" value="UXE60454.1"/>
    <property type="molecule type" value="Genomic_DNA"/>
</dbReference>
<organism evidence="1">
    <name type="scientific">Woronichinia naegeliana WA131</name>
    <dbReference type="NCBI Taxonomy" id="2824559"/>
    <lineage>
        <taxon>Bacteria</taxon>
        <taxon>Bacillati</taxon>
        <taxon>Cyanobacteriota</taxon>
        <taxon>Cyanophyceae</taxon>
        <taxon>Synechococcales</taxon>
        <taxon>Coelosphaeriaceae</taxon>
        <taxon>Woronichinia</taxon>
    </lineage>
</organism>
<gene>
    <name evidence="1" type="ORF">KA717_33705</name>
</gene>
<proteinExistence type="predicted"/>
<name>A0A977KV23_9CYAN</name>
<evidence type="ECO:0000313" key="1">
    <source>
        <dbReference type="EMBL" id="UXE60454.1"/>
    </source>
</evidence>
<dbReference type="KEGG" id="wna:KA717_33705"/>
<accession>A0A977KV23</accession>